<dbReference type="RefSeq" id="WP_085754597.1">
    <property type="nucleotide sequence ID" value="NZ_CP021023.1"/>
</dbReference>
<dbReference type="AlphaFoldDB" id="A0A1W6LJF7"/>
<dbReference type="InterPro" id="IPR010496">
    <property type="entry name" value="AL/BT2_dom"/>
</dbReference>
<organism evidence="3 4">
    <name type="scientific">Sedimentisphaera salicampi</name>
    <dbReference type="NCBI Taxonomy" id="1941349"/>
    <lineage>
        <taxon>Bacteria</taxon>
        <taxon>Pseudomonadati</taxon>
        <taxon>Planctomycetota</taxon>
        <taxon>Phycisphaerae</taxon>
        <taxon>Sedimentisphaerales</taxon>
        <taxon>Sedimentisphaeraceae</taxon>
        <taxon>Sedimentisphaera</taxon>
    </lineage>
</organism>
<dbReference type="GO" id="GO:0016787">
    <property type="term" value="F:hydrolase activity"/>
    <property type="evidence" value="ECO:0007669"/>
    <property type="project" value="InterPro"/>
</dbReference>
<keyword evidence="4" id="KW-1185">Reference proteome</keyword>
<dbReference type="STRING" id="1941349.STSP1_00241"/>
<dbReference type="Pfam" id="PF06439">
    <property type="entry name" value="3keto-disac_hyd"/>
    <property type="match status" value="2"/>
</dbReference>
<feature type="domain" description="3-keto-alpha-glucoside-1,2-lyase/3-keto-2-hydroxy-glucal hydratase" evidence="2">
    <location>
        <begin position="25"/>
        <end position="210"/>
    </location>
</feature>
<accession>A0A1W6LJF7</accession>
<dbReference type="KEGG" id="pbp:STSP1_00241"/>
<protein>
    <recommendedName>
        <fullName evidence="2">3-keto-alpha-glucoside-1,2-lyase/3-keto-2-hydroxy-glucal hydratase domain-containing protein</fullName>
    </recommendedName>
</protein>
<feature type="domain" description="3-keto-alpha-glucoside-1,2-lyase/3-keto-2-hydroxy-glucal hydratase" evidence="2">
    <location>
        <begin position="241"/>
        <end position="448"/>
    </location>
</feature>
<dbReference type="EMBL" id="CP021023">
    <property type="protein sequence ID" value="ARN55874.1"/>
    <property type="molecule type" value="Genomic_DNA"/>
</dbReference>
<evidence type="ECO:0000313" key="3">
    <source>
        <dbReference type="EMBL" id="ARN55874.1"/>
    </source>
</evidence>
<evidence type="ECO:0000256" key="1">
    <source>
        <dbReference type="SAM" id="SignalP"/>
    </source>
</evidence>
<reference evidence="4" key="1">
    <citation type="submission" date="2017-04" db="EMBL/GenBank/DDBJ databases">
        <title>Comparative genomics and description of representatives of a novel lineage of planctomycetes thriving in anoxic sediments.</title>
        <authorList>
            <person name="Spring S."/>
            <person name="Bunk B."/>
            <person name="Sproer C."/>
        </authorList>
    </citation>
    <scope>NUCLEOTIDE SEQUENCE [LARGE SCALE GENOMIC DNA]</scope>
    <source>
        <strain evidence="4">ST-PulAB-D4</strain>
    </source>
</reference>
<feature type="signal peptide" evidence="1">
    <location>
        <begin position="1"/>
        <end position="20"/>
    </location>
</feature>
<dbReference type="Gene3D" id="2.60.120.560">
    <property type="entry name" value="Exo-inulinase, domain 1"/>
    <property type="match status" value="2"/>
</dbReference>
<sequence precursor="true">MFRKIAFCVLSIGFIAVCSADTPPWKWLFNGNDLSGWHQKNGEAVYEVSDGAIVGKTVRNTPNSFLCTNNTYSDFILRLKFKVDSKLNSGVQIRSRSLADYRNYRVHGYQVEIDPSSRAWTGGIYDEARRGWLHPLSHGEPAAKAFKQNEWNEFRIEAIGSTFKTWLNGKPAVHLEDDMTKEGFIGLQVHSIGNDKGKEGIKVMWKDIQIITDNPEKYSKPISLPKRDLHNKLTSNEERAGWELLFDGKSTDKWRGAKLDRFPDFGWYVHDGILTIKESGGGEAANAGDIVTKKQYKDFELRVDFKITPGANSGIKYYVDTEINKGPGSSIGLEYQILDDKRHPDAKKGNHVGSRTLASLYDLIMAVNKHPNPMGDWNHARIVSKDNHIQHWLNGRKVLEYERRTPKFRKLVQESKYVKWDNFGELPKGNILLQDHGNRVSFRNIKIRELK</sequence>
<keyword evidence="1" id="KW-0732">Signal</keyword>
<evidence type="ECO:0000259" key="2">
    <source>
        <dbReference type="Pfam" id="PF06439"/>
    </source>
</evidence>
<feature type="chain" id="PRO_5013230043" description="3-keto-alpha-glucoside-1,2-lyase/3-keto-2-hydroxy-glucal hydratase domain-containing protein" evidence="1">
    <location>
        <begin position="21"/>
        <end position="451"/>
    </location>
</feature>
<evidence type="ECO:0000313" key="4">
    <source>
        <dbReference type="Proteomes" id="UP000193334"/>
    </source>
</evidence>
<dbReference type="Proteomes" id="UP000193334">
    <property type="component" value="Chromosome"/>
</dbReference>
<gene>
    <name evidence="3" type="ORF">STSP1_00241</name>
</gene>
<proteinExistence type="predicted"/>
<name>A0A1W6LJF7_9BACT</name>